<evidence type="ECO:0000313" key="2">
    <source>
        <dbReference type="Proteomes" id="UP000636949"/>
    </source>
</evidence>
<proteinExistence type="predicted"/>
<keyword evidence="2" id="KW-1185">Reference proteome</keyword>
<accession>A0A8J2Z4Q4</accession>
<name>A0A8J2Z4Q4_9GAMM</name>
<dbReference type="Proteomes" id="UP000636949">
    <property type="component" value="Unassembled WGS sequence"/>
</dbReference>
<reference evidence="1" key="2">
    <citation type="submission" date="2020-09" db="EMBL/GenBank/DDBJ databases">
        <authorList>
            <person name="Sun Q."/>
            <person name="Zhou Y."/>
        </authorList>
    </citation>
    <scope>NUCLEOTIDE SEQUENCE</scope>
    <source>
        <strain evidence="1">CGMCC 1.15758</strain>
    </source>
</reference>
<reference evidence="1" key="1">
    <citation type="journal article" date="2014" name="Int. J. Syst. Evol. Microbiol.">
        <title>Complete genome sequence of Corynebacterium casei LMG S-19264T (=DSM 44701T), isolated from a smear-ripened cheese.</title>
        <authorList>
            <consortium name="US DOE Joint Genome Institute (JGI-PGF)"/>
            <person name="Walter F."/>
            <person name="Albersmeier A."/>
            <person name="Kalinowski J."/>
            <person name="Ruckert C."/>
        </authorList>
    </citation>
    <scope>NUCLEOTIDE SEQUENCE</scope>
    <source>
        <strain evidence="1">CGMCC 1.15758</strain>
    </source>
</reference>
<evidence type="ECO:0000313" key="1">
    <source>
        <dbReference type="EMBL" id="GGF98817.1"/>
    </source>
</evidence>
<dbReference type="EMBL" id="BMJS01000015">
    <property type="protein sequence ID" value="GGF98817.1"/>
    <property type="molecule type" value="Genomic_DNA"/>
</dbReference>
<organism evidence="1 2">
    <name type="scientific">Cysteiniphilum litorale</name>
    <dbReference type="NCBI Taxonomy" id="2056700"/>
    <lineage>
        <taxon>Bacteria</taxon>
        <taxon>Pseudomonadati</taxon>
        <taxon>Pseudomonadota</taxon>
        <taxon>Gammaproteobacteria</taxon>
        <taxon>Thiotrichales</taxon>
        <taxon>Fastidiosibacteraceae</taxon>
        <taxon>Cysteiniphilum</taxon>
    </lineage>
</organism>
<dbReference type="AlphaFoldDB" id="A0A8J2Z4Q4"/>
<protein>
    <submittedName>
        <fullName evidence="1">Uncharacterized protein</fullName>
    </submittedName>
</protein>
<comment type="caution">
    <text evidence="1">The sequence shown here is derived from an EMBL/GenBank/DDBJ whole genome shotgun (WGS) entry which is preliminary data.</text>
</comment>
<gene>
    <name evidence="1" type="ORF">GCM10010995_15130</name>
</gene>
<sequence>MLVLHNFTRGIIAAAVTLPVTISFLAQEVIEFNDVPDWQEIFKQVLALEHDKGWEHAIKLSFSAYLESKCYPENEHKYRYVAARRCRLQV</sequence>